<proteinExistence type="predicted"/>
<dbReference type="Pfam" id="PF09419">
    <property type="entry name" value="PGP_phosphatase"/>
    <property type="match status" value="1"/>
</dbReference>
<keyword evidence="2" id="KW-1185">Reference proteome</keyword>
<reference evidence="1 2" key="1">
    <citation type="submission" date="2023-02" db="EMBL/GenBank/DDBJ databases">
        <title>Novel Oscillospiraceae bacterial genomes.</title>
        <authorList>
            <person name="Srinivasan S."/>
            <person name="Austin M.N."/>
            <person name="Fiedler T.L."/>
            <person name="Strenk S.M."/>
            <person name="Agnew K.J."/>
            <person name="Nagana Gowda G.A."/>
            <person name="Raftery D."/>
            <person name="Beamer M.A."/>
            <person name="Achilles S.L."/>
            <person name="Wiesenfeld H.C."/>
            <person name="Fredricks D.N."/>
            <person name="Hillier S.L."/>
        </authorList>
    </citation>
    <scope>NUCLEOTIDE SEQUENCE [LARGE SCALE GENOMIC DNA]</scope>
    <source>
        <strain evidence="1 2">CHIC02 1186E3-8</strain>
    </source>
</reference>
<protein>
    <submittedName>
        <fullName evidence="1">HAD hydrolase-like protein</fullName>
    </submittedName>
</protein>
<name>A0ABY8C4G8_9FIRM</name>
<dbReference type="Gene3D" id="3.40.50.1000">
    <property type="entry name" value="HAD superfamily/HAD-like"/>
    <property type="match status" value="1"/>
</dbReference>
<evidence type="ECO:0000313" key="2">
    <source>
        <dbReference type="Proteomes" id="UP001220478"/>
    </source>
</evidence>
<dbReference type="EMBL" id="CP118868">
    <property type="protein sequence ID" value="WEG35575.1"/>
    <property type="molecule type" value="Genomic_DNA"/>
</dbReference>
<dbReference type="RefSeq" id="WP_315568098.1">
    <property type="nucleotide sequence ID" value="NZ_CP118866.1"/>
</dbReference>
<dbReference type="InterPro" id="IPR023214">
    <property type="entry name" value="HAD_sf"/>
</dbReference>
<accession>A0ABY8C4G8</accession>
<dbReference type="InterPro" id="IPR036412">
    <property type="entry name" value="HAD-like_sf"/>
</dbReference>
<dbReference type="InterPro" id="IPR027706">
    <property type="entry name" value="PGP_Pase"/>
</dbReference>
<dbReference type="SUPFAM" id="SSF56784">
    <property type="entry name" value="HAD-like"/>
    <property type="match status" value="1"/>
</dbReference>
<organism evidence="1 2">
    <name type="scientific">Amygdalobacter indicium</name>
    <dbReference type="NCBI Taxonomy" id="3029272"/>
    <lineage>
        <taxon>Bacteria</taxon>
        <taxon>Bacillati</taxon>
        <taxon>Bacillota</taxon>
        <taxon>Clostridia</taxon>
        <taxon>Eubacteriales</taxon>
        <taxon>Oscillospiraceae</taxon>
        <taxon>Amygdalobacter</taxon>
    </lineage>
</organism>
<dbReference type="Proteomes" id="UP001220478">
    <property type="component" value="Chromosome"/>
</dbReference>
<sequence>MPQHYINKRCSLNLAENKSGISSFLPSAYYNKVRDIPFSDYRRLGYKYVFIDIDNTLMPHGSRHADITAVELVKVLKKQDVEPVLYSNAGVRRLSQIAKELGIPAVYRANKPQADTLLRYCREQKIDLTSIIVVGDQLLTDVWAANQATVHSVLVDKIARKELWHIYVKRFLEVFIKRFYHLDTYFDLILLEKKTNMR</sequence>
<gene>
    <name evidence="1" type="ORF">PYS61_06575</name>
</gene>
<evidence type="ECO:0000313" key="1">
    <source>
        <dbReference type="EMBL" id="WEG35575.1"/>
    </source>
</evidence>